<dbReference type="PANTHER" id="PTHR43353">
    <property type="entry name" value="SUCCINATE-SEMIALDEHYDE DEHYDROGENASE, MITOCHONDRIAL"/>
    <property type="match status" value="1"/>
</dbReference>
<evidence type="ECO:0000313" key="3">
    <source>
        <dbReference type="EMBL" id="KAF2171453.1"/>
    </source>
</evidence>
<name>A0A6A6CXL8_ZASCE</name>
<dbReference type="GeneID" id="54557831"/>
<evidence type="ECO:0000259" key="2">
    <source>
        <dbReference type="Pfam" id="PF00171"/>
    </source>
</evidence>
<dbReference type="Pfam" id="PF00171">
    <property type="entry name" value="Aldedh"/>
    <property type="match status" value="1"/>
</dbReference>
<dbReference type="SUPFAM" id="SSF53720">
    <property type="entry name" value="ALDH-like"/>
    <property type="match status" value="1"/>
</dbReference>
<dbReference type="GO" id="GO:0009450">
    <property type="term" value="P:gamma-aminobutyric acid catabolic process"/>
    <property type="evidence" value="ECO:0007669"/>
    <property type="project" value="TreeGrafter"/>
</dbReference>
<protein>
    <recommendedName>
        <fullName evidence="2">Aldehyde dehydrogenase domain-containing protein</fullName>
    </recommendedName>
</protein>
<organism evidence="3 4">
    <name type="scientific">Zasmidium cellare ATCC 36951</name>
    <dbReference type="NCBI Taxonomy" id="1080233"/>
    <lineage>
        <taxon>Eukaryota</taxon>
        <taxon>Fungi</taxon>
        <taxon>Dikarya</taxon>
        <taxon>Ascomycota</taxon>
        <taxon>Pezizomycotina</taxon>
        <taxon>Dothideomycetes</taxon>
        <taxon>Dothideomycetidae</taxon>
        <taxon>Mycosphaerellales</taxon>
        <taxon>Mycosphaerellaceae</taxon>
        <taxon>Zasmidium</taxon>
    </lineage>
</organism>
<dbReference type="PANTHER" id="PTHR43353:SF5">
    <property type="entry name" value="SUCCINATE-SEMIALDEHYDE DEHYDROGENASE, MITOCHONDRIAL"/>
    <property type="match status" value="1"/>
</dbReference>
<dbReference type="InterPro" id="IPR050740">
    <property type="entry name" value="Aldehyde_DH_Superfamily"/>
</dbReference>
<dbReference type="Gene3D" id="3.40.309.10">
    <property type="entry name" value="Aldehyde Dehydrogenase, Chain A, domain 2"/>
    <property type="match status" value="1"/>
</dbReference>
<dbReference type="Proteomes" id="UP000799537">
    <property type="component" value="Unassembled WGS sequence"/>
</dbReference>
<keyword evidence="1" id="KW-0560">Oxidoreductase</keyword>
<keyword evidence="4" id="KW-1185">Reference proteome</keyword>
<gene>
    <name evidence="3" type="ORF">M409DRAFT_18570</name>
</gene>
<reference evidence="3" key="1">
    <citation type="journal article" date="2020" name="Stud. Mycol.">
        <title>101 Dothideomycetes genomes: a test case for predicting lifestyles and emergence of pathogens.</title>
        <authorList>
            <person name="Haridas S."/>
            <person name="Albert R."/>
            <person name="Binder M."/>
            <person name="Bloem J."/>
            <person name="Labutti K."/>
            <person name="Salamov A."/>
            <person name="Andreopoulos B."/>
            <person name="Baker S."/>
            <person name="Barry K."/>
            <person name="Bills G."/>
            <person name="Bluhm B."/>
            <person name="Cannon C."/>
            <person name="Castanera R."/>
            <person name="Culley D."/>
            <person name="Daum C."/>
            <person name="Ezra D."/>
            <person name="Gonzalez J."/>
            <person name="Henrissat B."/>
            <person name="Kuo A."/>
            <person name="Liang C."/>
            <person name="Lipzen A."/>
            <person name="Lutzoni F."/>
            <person name="Magnuson J."/>
            <person name="Mondo S."/>
            <person name="Nolan M."/>
            <person name="Ohm R."/>
            <person name="Pangilinan J."/>
            <person name="Park H.-J."/>
            <person name="Ramirez L."/>
            <person name="Alfaro M."/>
            <person name="Sun H."/>
            <person name="Tritt A."/>
            <person name="Yoshinaga Y."/>
            <person name="Zwiers L.-H."/>
            <person name="Turgeon B."/>
            <person name="Goodwin S."/>
            <person name="Spatafora J."/>
            <person name="Crous P."/>
            <person name="Grigoriev I."/>
        </authorList>
    </citation>
    <scope>NUCLEOTIDE SEQUENCE</scope>
    <source>
        <strain evidence="3">ATCC 36951</strain>
    </source>
</reference>
<dbReference type="EMBL" id="ML993583">
    <property type="protein sequence ID" value="KAF2171453.1"/>
    <property type="molecule type" value="Genomic_DNA"/>
</dbReference>
<dbReference type="AlphaFoldDB" id="A0A6A6CXL8"/>
<dbReference type="InterPro" id="IPR015590">
    <property type="entry name" value="Aldehyde_DH_dom"/>
</dbReference>
<feature type="domain" description="Aldehyde dehydrogenase" evidence="2">
    <location>
        <begin position="3"/>
        <end position="104"/>
    </location>
</feature>
<sequence length="110" mass="11857">MLSPDMKVAQEEPFGPVAALFPLDTEGELIRQANDSDVGLAGYFYSQDIHRCYRVAEALEVGMVSVNTGLVSDPAMPFGGVKESGFGREGSRQRTDEYVVTKAVTLGGVR</sequence>
<accession>A0A6A6CXL8</accession>
<dbReference type="Gene3D" id="3.40.605.10">
    <property type="entry name" value="Aldehyde Dehydrogenase, Chain A, domain 1"/>
    <property type="match status" value="1"/>
</dbReference>
<evidence type="ECO:0000313" key="4">
    <source>
        <dbReference type="Proteomes" id="UP000799537"/>
    </source>
</evidence>
<dbReference type="InterPro" id="IPR016161">
    <property type="entry name" value="Ald_DH/histidinol_DH"/>
</dbReference>
<evidence type="ECO:0000256" key="1">
    <source>
        <dbReference type="ARBA" id="ARBA00023002"/>
    </source>
</evidence>
<dbReference type="InterPro" id="IPR016163">
    <property type="entry name" value="Ald_DH_C"/>
</dbReference>
<proteinExistence type="predicted"/>
<dbReference type="OrthoDB" id="3931863at2759"/>
<dbReference type="InterPro" id="IPR016162">
    <property type="entry name" value="Ald_DH_N"/>
</dbReference>
<dbReference type="GO" id="GO:0004777">
    <property type="term" value="F:succinate-semialdehyde dehydrogenase (NAD+) activity"/>
    <property type="evidence" value="ECO:0007669"/>
    <property type="project" value="TreeGrafter"/>
</dbReference>
<dbReference type="RefSeq" id="XP_033672342.1">
    <property type="nucleotide sequence ID" value="XM_033804559.1"/>
</dbReference>